<reference evidence="2 3" key="1">
    <citation type="submission" date="2019-08" db="EMBL/GenBank/DDBJ databases">
        <title>Draft genome sequence of Lysobacter sp. UKS-15.</title>
        <authorList>
            <person name="Im W.-T."/>
        </authorList>
    </citation>
    <scope>NUCLEOTIDE SEQUENCE [LARGE SCALE GENOMIC DNA]</scope>
    <source>
        <strain evidence="2 3">UKS-15</strain>
    </source>
</reference>
<proteinExistence type="predicted"/>
<comment type="caution">
    <text evidence="2">The sequence shown here is derived from an EMBL/GenBank/DDBJ whole genome shotgun (WGS) entry which is preliminary data.</text>
</comment>
<organism evidence="2 3">
    <name type="scientific">Cognatilysobacter lacus</name>
    <dbReference type="NCBI Taxonomy" id="1643323"/>
    <lineage>
        <taxon>Bacteria</taxon>
        <taxon>Pseudomonadati</taxon>
        <taxon>Pseudomonadota</taxon>
        <taxon>Gammaproteobacteria</taxon>
        <taxon>Lysobacterales</taxon>
        <taxon>Lysobacteraceae</taxon>
        <taxon>Cognatilysobacter</taxon>
    </lineage>
</organism>
<name>A0A5D8YYQ6_9GAMM</name>
<keyword evidence="3" id="KW-1185">Reference proteome</keyword>
<keyword evidence="1" id="KW-0812">Transmembrane</keyword>
<accession>A0A5D8YYQ6</accession>
<evidence type="ECO:0000256" key="1">
    <source>
        <dbReference type="SAM" id="Phobius"/>
    </source>
</evidence>
<dbReference type="AlphaFoldDB" id="A0A5D8YYQ6"/>
<keyword evidence="1" id="KW-0472">Membrane</keyword>
<evidence type="ECO:0000313" key="3">
    <source>
        <dbReference type="Proteomes" id="UP000323164"/>
    </source>
</evidence>
<evidence type="ECO:0008006" key="4">
    <source>
        <dbReference type="Google" id="ProtNLM"/>
    </source>
</evidence>
<evidence type="ECO:0000313" key="2">
    <source>
        <dbReference type="EMBL" id="TZF86963.1"/>
    </source>
</evidence>
<dbReference type="OrthoDB" id="6059016at2"/>
<feature type="transmembrane region" description="Helical" evidence="1">
    <location>
        <begin position="65"/>
        <end position="82"/>
    </location>
</feature>
<gene>
    <name evidence="2" type="ORF">FW784_11750</name>
</gene>
<feature type="transmembrane region" description="Helical" evidence="1">
    <location>
        <begin position="37"/>
        <end position="58"/>
    </location>
</feature>
<dbReference type="EMBL" id="VTRV01000154">
    <property type="protein sequence ID" value="TZF86963.1"/>
    <property type="molecule type" value="Genomic_DNA"/>
</dbReference>
<protein>
    <recommendedName>
        <fullName evidence="4">DoxX family protein</fullName>
    </recommendedName>
</protein>
<feature type="transmembrane region" description="Helical" evidence="1">
    <location>
        <begin position="88"/>
        <end position="108"/>
    </location>
</feature>
<dbReference type="Proteomes" id="UP000323164">
    <property type="component" value="Unassembled WGS sequence"/>
</dbReference>
<sequence>MKRPKTLIAALLLLAAAHVYGIVQIAPLIAGSAPEVAPLLPAVVTAGVYVFLLGLLGLAALGRDWARFLGAVIALLALLENAPHVLSFGPLALAWFAAKAFGLALLYAPPSNRWFRQVGPNNSSKPTPLRGAA</sequence>
<dbReference type="RefSeq" id="WP_149353529.1">
    <property type="nucleotide sequence ID" value="NZ_VTRV01000154.1"/>
</dbReference>
<keyword evidence="1" id="KW-1133">Transmembrane helix</keyword>